<dbReference type="Proteomes" id="UP001189429">
    <property type="component" value="Unassembled WGS sequence"/>
</dbReference>
<evidence type="ECO:0000313" key="1">
    <source>
        <dbReference type="EMBL" id="CAK0911514.1"/>
    </source>
</evidence>
<comment type="caution">
    <text evidence="1">The sequence shown here is derived from an EMBL/GenBank/DDBJ whole genome shotgun (WGS) entry which is preliminary data.</text>
</comment>
<evidence type="ECO:0000313" key="2">
    <source>
        <dbReference type="Proteomes" id="UP001189429"/>
    </source>
</evidence>
<gene>
    <name evidence="1" type="ORF">PCOR1329_LOCUS85366</name>
</gene>
<keyword evidence="2" id="KW-1185">Reference proteome</keyword>
<reference evidence="1" key="1">
    <citation type="submission" date="2023-10" db="EMBL/GenBank/DDBJ databases">
        <authorList>
            <person name="Chen Y."/>
            <person name="Shah S."/>
            <person name="Dougan E. K."/>
            <person name="Thang M."/>
            <person name="Chan C."/>
        </authorList>
    </citation>
    <scope>NUCLEOTIDE SEQUENCE [LARGE SCALE GENOMIC DNA]</scope>
</reference>
<dbReference type="EMBL" id="CAUYUJ010022592">
    <property type="protein sequence ID" value="CAK0911514.1"/>
    <property type="molecule type" value="Genomic_DNA"/>
</dbReference>
<accession>A0ABN9YF92</accession>
<name>A0ABN9YF92_9DINO</name>
<sequence length="57" mass="6568">MMDVVLDQTDFDDSKYKSEFVEYIELKGYGNLSAEFFPGKNPCNEEFSGMKVPPSHR</sequence>
<protein>
    <submittedName>
        <fullName evidence="1">Uncharacterized protein</fullName>
    </submittedName>
</protein>
<organism evidence="1 2">
    <name type="scientific">Prorocentrum cordatum</name>
    <dbReference type="NCBI Taxonomy" id="2364126"/>
    <lineage>
        <taxon>Eukaryota</taxon>
        <taxon>Sar</taxon>
        <taxon>Alveolata</taxon>
        <taxon>Dinophyceae</taxon>
        <taxon>Prorocentrales</taxon>
        <taxon>Prorocentraceae</taxon>
        <taxon>Prorocentrum</taxon>
    </lineage>
</organism>
<feature type="non-terminal residue" evidence="1">
    <location>
        <position position="57"/>
    </location>
</feature>
<proteinExistence type="predicted"/>